<keyword evidence="2" id="KW-1185">Reference proteome</keyword>
<comment type="caution">
    <text evidence="1">The sequence shown here is derived from an EMBL/GenBank/DDBJ whole genome shotgun (WGS) entry which is preliminary data.</text>
</comment>
<organism evidence="1 2">
    <name type="scientific">Basidiobolus ranarum</name>
    <dbReference type="NCBI Taxonomy" id="34480"/>
    <lineage>
        <taxon>Eukaryota</taxon>
        <taxon>Fungi</taxon>
        <taxon>Fungi incertae sedis</taxon>
        <taxon>Zoopagomycota</taxon>
        <taxon>Entomophthoromycotina</taxon>
        <taxon>Basidiobolomycetes</taxon>
        <taxon>Basidiobolales</taxon>
        <taxon>Basidiobolaceae</taxon>
        <taxon>Basidiobolus</taxon>
    </lineage>
</organism>
<gene>
    <name evidence="1" type="ORF">K7432_008856</name>
</gene>
<dbReference type="Proteomes" id="UP001479436">
    <property type="component" value="Unassembled WGS sequence"/>
</dbReference>
<evidence type="ECO:0000313" key="1">
    <source>
        <dbReference type="EMBL" id="KAK9709720.1"/>
    </source>
</evidence>
<sequence length="81" mass="9365">MPGPLKTTCTAESIHSHSHFQTFYSLEPALPPRPNREALPTMEEFKGLTEEEQFDTLYDSLFVILDKYKDMVRQTTTLSQK</sequence>
<reference evidence="1 2" key="1">
    <citation type="submission" date="2023-04" db="EMBL/GenBank/DDBJ databases">
        <title>Genome of Basidiobolus ranarum AG-B5.</title>
        <authorList>
            <person name="Stajich J.E."/>
            <person name="Carter-House D."/>
            <person name="Gryganskyi A."/>
        </authorList>
    </citation>
    <scope>NUCLEOTIDE SEQUENCE [LARGE SCALE GENOMIC DNA]</scope>
    <source>
        <strain evidence="1 2">AG-B5</strain>
    </source>
</reference>
<accession>A0ABR2VYB9</accession>
<proteinExistence type="predicted"/>
<dbReference type="EMBL" id="JASJQH010007390">
    <property type="protein sequence ID" value="KAK9709720.1"/>
    <property type="molecule type" value="Genomic_DNA"/>
</dbReference>
<protein>
    <submittedName>
        <fullName evidence="1">Uncharacterized protein</fullName>
    </submittedName>
</protein>
<name>A0ABR2VYB9_9FUNG</name>
<evidence type="ECO:0000313" key="2">
    <source>
        <dbReference type="Proteomes" id="UP001479436"/>
    </source>
</evidence>